<organism evidence="1 2">
    <name type="scientific">Acinetobacter soli</name>
    <dbReference type="NCBI Taxonomy" id="487316"/>
    <lineage>
        <taxon>Bacteria</taxon>
        <taxon>Pseudomonadati</taxon>
        <taxon>Pseudomonadota</taxon>
        <taxon>Gammaproteobacteria</taxon>
        <taxon>Moraxellales</taxon>
        <taxon>Moraxellaceae</taxon>
        <taxon>Acinetobacter</taxon>
    </lineage>
</organism>
<dbReference type="RefSeq" id="WP_055414596.1">
    <property type="nucleotide sequence ID" value="NZ_BKLW01000007.1"/>
</dbReference>
<sequence length="1001" mass="113085">MNKYNVLEYSIIFYDQRNKELANVRYSLVFFPVSGGKETFTHVTNEKGRTKPIRLTQNGKLHIFVEGHETIFSPRKIIKPVLAEDDSVIEINEPKLAQNSAFITQQQYELQQNSLQNLRQRTSVTKDKTGGFLNSSKIKPAMMSDLKKKLEDNQAMSYETYKEKNTILTKKTKYLKFKTYVMYRFVDSKGNGIPIIHYQILGQGQDRPIINLKPAKVNEKGYTQLAETHLKTQVKYQLGNIQKESDWFEPITCVDKQTVHSIIFPMTTGVTNPNPENKLSLKGVEKPPIVISPHTNEVLVLPPSVYAEFDRQTKILSDAVKKVHQSNAELTRAIQDRRLDEIKELESRLNINQEKAIEKLNGEFKQSSELKEVWVVESTGKKNQSAPSYNLRRRYLKVTQYEELKRLRRNDQTTADIIDPNATQYTPQRHAQIQSSFEKLSQQLLTAKGSVGSEEKAVYNMIGGLGGEIAEEYKNSRDIHVGTEAQWMRMVAGSSGEGMISASSKGVTMKLDGNASTKWTLFEGVKEWRKFYPCESGWKIELENYDLGTIRFLIGAELAGFSGANLGISGNLSVDITHNGTVQMLSAVIRDPQRSISQMMDPQRRPKFEPARGNMQMISANQENAKNQANAGINAFAGVQVQGKLKGGIEWFKPNNDKSGEGEFVTIASVAGGGGVSLGAGAQGQFQIGYDQRSGCFKILVAAHLCWGIGAKGIAEFTVGAEHVLNYLGFIKLQLLQANFRTLIYIQAQTFSLMAQVLAYCIGDNHPLTQNIRQIANQFTMWIDSLDRDQERLKIANNINSAKGREELIYATPETKGILLYAVTHWSSRTAPIFDIYVSFSEREVRFFPARKTAVINILKTCVTTAEWQNTIQHIHPRAKKLNSSQFGKVEGDLIRFLNYGDDGKYAEDIIRCINSGINYEGENINSWLKDYLKYRKGAKAVTGTSWNYMLVRNQDDKQFKHFELQQGMPVGFEERSLMAQNLEILAPFEQDDLNPSVYQA</sequence>
<evidence type="ECO:0000313" key="2">
    <source>
        <dbReference type="Proteomes" id="UP001256400"/>
    </source>
</evidence>
<dbReference type="Proteomes" id="UP001256400">
    <property type="component" value="Chromosome"/>
</dbReference>
<dbReference type="EMBL" id="CP134206">
    <property type="protein sequence ID" value="WND06840.1"/>
    <property type="molecule type" value="Genomic_DNA"/>
</dbReference>
<name>A0AB38Z095_9GAMM</name>
<proteinExistence type="predicted"/>
<protein>
    <submittedName>
        <fullName evidence="1">Uncharacterized protein</fullName>
    </submittedName>
</protein>
<gene>
    <name evidence="1" type="ORF">RHP80_06805</name>
</gene>
<dbReference type="AlphaFoldDB" id="A0AB38Z095"/>
<accession>A0AB38Z095</accession>
<evidence type="ECO:0000313" key="1">
    <source>
        <dbReference type="EMBL" id="WND06840.1"/>
    </source>
</evidence>
<reference evidence="1" key="1">
    <citation type="submission" date="2023-09" db="EMBL/GenBank/DDBJ databases">
        <title>Acinetobacter soli.</title>
        <authorList>
            <person name="Kim B."/>
            <person name="Kim D."/>
            <person name="Park D."/>
        </authorList>
    </citation>
    <scope>NUCLEOTIDE SEQUENCE</scope>
    <source>
        <strain evidence="1">2023.05</strain>
    </source>
</reference>